<evidence type="ECO:0000259" key="11">
    <source>
        <dbReference type="Pfam" id="PF00593"/>
    </source>
</evidence>
<dbReference type="InterPro" id="IPR039426">
    <property type="entry name" value="TonB-dep_rcpt-like"/>
</dbReference>
<dbReference type="PANTHER" id="PTHR30069">
    <property type="entry name" value="TONB-DEPENDENT OUTER MEMBRANE RECEPTOR"/>
    <property type="match status" value="1"/>
</dbReference>
<keyword evidence="3 8" id="KW-1134">Transmembrane beta strand</keyword>
<organism evidence="13 14">
    <name type="scientific">Psychrosphaera aquimarina</name>
    <dbReference type="NCBI Taxonomy" id="2044854"/>
    <lineage>
        <taxon>Bacteria</taxon>
        <taxon>Pseudomonadati</taxon>
        <taxon>Pseudomonadota</taxon>
        <taxon>Gammaproteobacteria</taxon>
        <taxon>Alteromonadales</taxon>
        <taxon>Pseudoalteromonadaceae</taxon>
        <taxon>Psychrosphaera</taxon>
    </lineage>
</organism>
<accession>A0ABU3QVX5</accession>
<dbReference type="Pfam" id="PF00593">
    <property type="entry name" value="TonB_dep_Rec_b-barrel"/>
    <property type="match status" value="1"/>
</dbReference>
<dbReference type="Gene3D" id="2.170.130.10">
    <property type="entry name" value="TonB-dependent receptor, plug domain"/>
    <property type="match status" value="1"/>
</dbReference>
<name>A0ABU3QVX5_9GAMM</name>
<evidence type="ECO:0000259" key="12">
    <source>
        <dbReference type="Pfam" id="PF07715"/>
    </source>
</evidence>
<feature type="chain" id="PRO_5046000485" evidence="10">
    <location>
        <begin position="21"/>
        <end position="653"/>
    </location>
</feature>
<dbReference type="Proteomes" id="UP001257914">
    <property type="component" value="Unassembled WGS sequence"/>
</dbReference>
<comment type="subcellular location">
    <subcellularLocation>
        <location evidence="1 8">Cell outer membrane</location>
        <topology evidence="1 8">Multi-pass membrane protein</topology>
    </subcellularLocation>
</comment>
<evidence type="ECO:0000313" key="13">
    <source>
        <dbReference type="EMBL" id="MDU0111576.1"/>
    </source>
</evidence>
<keyword evidence="6 8" id="KW-0472">Membrane</keyword>
<evidence type="ECO:0000256" key="7">
    <source>
        <dbReference type="ARBA" id="ARBA00023237"/>
    </source>
</evidence>
<protein>
    <submittedName>
        <fullName evidence="13">TonB-dependent receptor</fullName>
    </submittedName>
</protein>
<dbReference type="InterPro" id="IPR012910">
    <property type="entry name" value="Plug_dom"/>
</dbReference>
<evidence type="ECO:0000256" key="9">
    <source>
        <dbReference type="RuleBase" id="RU003357"/>
    </source>
</evidence>
<feature type="domain" description="TonB-dependent receptor plug" evidence="12">
    <location>
        <begin position="31"/>
        <end position="133"/>
    </location>
</feature>
<keyword evidence="7 8" id="KW-0998">Cell outer membrane</keyword>
<evidence type="ECO:0000256" key="4">
    <source>
        <dbReference type="ARBA" id="ARBA00022692"/>
    </source>
</evidence>
<dbReference type="PANTHER" id="PTHR30069:SF40">
    <property type="entry name" value="TONB-DEPENDENT RECEPTOR NMB0964-RELATED"/>
    <property type="match status" value="1"/>
</dbReference>
<comment type="caution">
    <text evidence="13">The sequence shown here is derived from an EMBL/GenBank/DDBJ whole genome shotgun (WGS) entry which is preliminary data.</text>
</comment>
<comment type="similarity">
    <text evidence="8 9">Belongs to the TonB-dependent receptor family.</text>
</comment>
<evidence type="ECO:0000256" key="5">
    <source>
        <dbReference type="ARBA" id="ARBA00023077"/>
    </source>
</evidence>
<evidence type="ECO:0000256" key="2">
    <source>
        <dbReference type="ARBA" id="ARBA00022448"/>
    </source>
</evidence>
<evidence type="ECO:0000256" key="10">
    <source>
        <dbReference type="SAM" id="SignalP"/>
    </source>
</evidence>
<keyword evidence="2 8" id="KW-0813">Transport</keyword>
<dbReference type="SUPFAM" id="SSF56935">
    <property type="entry name" value="Porins"/>
    <property type="match status" value="1"/>
</dbReference>
<keyword evidence="14" id="KW-1185">Reference proteome</keyword>
<dbReference type="InterPro" id="IPR000531">
    <property type="entry name" value="Beta-barrel_TonB"/>
</dbReference>
<dbReference type="InterPro" id="IPR037066">
    <property type="entry name" value="Plug_dom_sf"/>
</dbReference>
<gene>
    <name evidence="13" type="ORF">RT723_00840</name>
</gene>
<dbReference type="Pfam" id="PF07715">
    <property type="entry name" value="Plug"/>
    <property type="match status" value="1"/>
</dbReference>
<dbReference type="InterPro" id="IPR036942">
    <property type="entry name" value="Beta-barrel_TonB_sf"/>
</dbReference>
<keyword evidence="5 9" id="KW-0798">TonB box</keyword>
<evidence type="ECO:0000313" key="14">
    <source>
        <dbReference type="Proteomes" id="UP001257914"/>
    </source>
</evidence>
<feature type="signal peptide" evidence="10">
    <location>
        <begin position="1"/>
        <end position="20"/>
    </location>
</feature>
<keyword evidence="4 8" id="KW-0812">Transmembrane</keyword>
<keyword evidence="13" id="KW-0675">Receptor</keyword>
<keyword evidence="10" id="KW-0732">Signal</keyword>
<dbReference type="PROSITE" id="PS52016">
    <property type="entry name" value="TONB_DEPENDENT_REC_3"/>
    <property type="match status" value="1"/>
</dbReference>
<evidence type="ECO:0000256" key="6">
    <source>
        <dbReference type="ARBA" id="ARBA00023136"/>
    </source>
</evidence>
<evidence type="ECO:0000256" key="8">
    <source>
        <dbReference type="PROSITE-ProRule" id="PRU01360"/>
    </source>
</evidence>
<evidence type="ECO:0000256" key="1">
    <source>
        <dbReference type="ARBA" id="ARBA00004571"/>
    </source>
</evidence>
<dbReference type="Gene3D" id="2.40.170.20">
    <property type="entry name" value="TonB-dependent receptor, beta-barrel domain"/>
    <property type="match status" value="1"/>
</dbReference>
<reference evidence="13 14" key="1">
    <citation type="submission" date="2023-10" db="EMBL/GenBank/DDBJ databases">
        <title>Psychrosphaera aquimaarina strain SW33 isolated from seawater.</title>
        <authorList>
            <person name="Bayburt H."/>
            <person name="Kim J.M."/>
            <person name="Choi B.J."/>
            <person name="Jeon C.O."/>
        </authorList>
    </citation>
    <scope>NUCLEOTIDE SEQUENCE [LARGE SCALE GENOMIC DNA]</scope>
    <source>
        <strain evidence="13 14">KCTC 52743</strain>
    </source>
</reference>
<dbReference type="EMBL" id="JAWCUA010000001">
    <property type="protein sequence ID" value="MDU0111576.1"/>
    <property type="molecule type" value="Genomic_DNA"/>
</dbReference>
<evidence type="ECO:0000256" key="3">
    <source>
        <dbReference type="ARBA" id="ARBA00022452"/>
    </source>
</evidence>
<proteinExistence type="inferred from homology"/>
<dbReference type="RefSeq" id="WP_315945505.1">
    <property type="nucleotide sequence ID" value="NZ_JAWCUA010000001.1"/>
</dbReference>
<feature type="domain" description="TonB-dependent receptor-like beta-barrel" evidence="11">
    <location>
        <begin position="201"/>
        <end position="619"/>
    </location>
</feature>
<sequence length="653" mass="74283">MFKFNSIILLSLVVSQTVLANEAQTQTVFNQASHVFDQQQIKSHGVTNVYNLLNFVPGFQAVMTSNNSAHTQLQVRGVAADSGYVVLMVDGVKLNTLLINDVLMGSPYFDSTLAQTVEIYTGPNAVRFGNNASLAVINIITKKTNRLSIAGGDFNHQNASASLYRNTGYGEFSFFIMDTQGDGQQYASDNIPSASYVLGEDYINQPYKHDQFSINWQLGNYVLHYYSEEHQQDGFLNNQSYHQNNQFNSTNRFISNQYQYQLTDQFNVKAELTYGESEVKSVARIDEAGIRPFSEDYWFGPNWSSRKLDFNLMTNYTWSDTLSFEFGVQWQQQEQDKAGIVTSHLTPDGQDSLPLDLYYLDAIQSVTEYGPYTNLLQSIESHGIFSVMSWQMSPIDHVSAGIRLERNHGFADDVSTHIGYNRILNQKSHVSVEYSEAFRAPNFIELFSQDPYLHGNESLQPEKIRSYQLSYDYTEQDWKATVTAFYQQQSKVIALTFPDSSQRRFYNNLNNKDIFGLEAKGDYKLNQHIKLQGTLTHYFNDTYEQAFQTFATLSLLSQINRLTIGVNNILRSAVDVKAGLDSSDFASTGFNQNATYLVNAVVNYQLGRSILLSLKAENVFDQSHKVYDPSQTDNQLYVPQQTRFVSFTLTYEF</sequence>